<dbReference type="Proteomes" id="UP000244884">
    <property type="component" value="Chromosome"/>
</dbReference>
<sequence>MSSILNSIINNMHAIQILIDDTSNKIMYPKHKRITTEKILIKNQIDESNLNPGVQIQKIYDEYNDFIQEEKRKTSEKVENEETKIEQYLKLEHLFGEKSNIFSSLINQLFSSIKENIINKNENVFNEEIENNLNKIIISLKEFDNKLNDLEKSTKELIAEKIKKANILINKIYDINIDIRYFPIKQLPNRIESYIEKRDHLIDELNNIIGIKVTKDHDEFKVFLNSGMCIIDDYKKYNLITLTSSLDDKYISVGCWDDENKLKKIEHMILSGSLGALFEFRNGDLENSRNKIGQLTINFADSINRYHTIGYDSLGNPGKQVFNISDPKIISSSTNELHPSVSIKWVNTSNAQDSNYVVLSENNHWTITRLKDHKIINPEIYQDNDNTFITFDGIELRFRTKNSTEGNIYMIKPYFNTLSELRLLIVKNNPLALSSTNDLSQINKNNAIIIHNLNKDELVDKTETLFQSYLRFLKYLSYKCNDLEEKVPFERNMIKILDNKKLSTSDDNIDENYQKLSYEQKCYLANAKILKLAENIFNEIVECYS</sequence>
<proteinExistence type="inferred from homology"/>
<evidence type="ECO:0000256" key="2">
    <source>
        <dbReference type="ARBA" id="ARBA00004613"/>
    </source>
</evidence>
<evidence type="ECO:0000256" key="7">
    <source>
        <dbReference type="RuleBase" id="RU362065"/>
    </source>
</evidence>
<keyword evidence="8" id="KW-0175">Coiled coil</keyword>
<evidence type="ECO:0000313" key="12">
    <source>
        <dbReference type="Proteomes" id="UP000244884"/>
    </source>
</evidence>
<feature type="coiled-coil region" evidence="8">
    <location>
        <begin position="64"/>
        <end position="91"/>
    </location>
</feature>
<keyword evidence="11" id="KW-0282">Flagellum</keyword>
<dbReference type="SUPFAM" id="SSF64518">
    <property type="entry name" value="Phase 1 flagellin"/>
    <property type="match status" value="1"/>
</dbReference>
<dbReference type="GO" id="GO:0009424">
    <property type="term" value="C:bacterial-type flagellum hook"/>
    <property type="evidence" value="ECO:0007669"/>
    <property type="project" value="UniProtKB-UniRule"/>
</dbReference>
<dbReference type="InterPro" id="IPR049119">
    <property type="entry name" value="FlgK_D2-like"/>
</dbReference>
<feature type="coiled-coil region" evidence="8">
    <location>
        <begin position="126"/>
        <end position="160"/>
    </location>
</feature>
<dbReference type="Pfam" id="PF21158">
    <property type="entry name" value="flgK_1st_1"/>
    <property type="match status" value="1"/>
</dbReference>
<dbReference type="InterPro" id="IPR053927">
    <property type="entry name" value="FlgK_helical"/>
</dbReference>
<organism evidence="11 12">
    <name type="scientific">Buchnera aphidicola</name>
    <name type="common">Melanaphis sacchari</name>
    <dbReference type="NCBI Taxonomy" id="2173854"/>
    <lineage>
        <taxon>Bacteria</taxon>
        <taxon>Pseudomonadati</taxon>
        <taxon>Pseudomonadota</taxon>
        <taxon>Gammaproteobacteria</taxon>
        <taxon>Enterobacterales</taxon>
        <taxon>Erwiniaceae</taxon>
        <taxon>Buchnera</taxon>
    </lineage>
</organism>
<dbReference type="RefSeq" id="WP_158341219.1">
    <property type="nucleotide sequence ID" value="NZ_CP029161.1"/>
</dbReference>
<evidence type="ECO:0000256" key="5">
    <source>
        <dbReference type="ARBA" id="ARBA00022525"/>
    </source>
</evidence>
<comment type="subcellular location">
    <subcellularLocation>
        <location evidence="1 7">Bacterial flagellum</location>
    </subcellularLocation>
    <subcellularLocation>
        <location evidence="2 7">Secreted</location>
    </subcellularLocation>
</comment>
<evidence type="ECO:0000256" key="3">
    <source>
        <dbReference type="ARBA" id="ARBA00009677"/>
    </source>
</evidence>
<evidence type="ECO:0000256" key="4">
    <source>
        <dbReference type="ARBA" id="ARBA00016244"/>
    </source>
</evidence>
<evidence type="ECO:0000256" key="1">
    <source>
        <dbReference type="ARBA" id="ARBA00004365"/>
    </source>
</evidence>
<keyword evidence="5 7" id="KW-0964">Secreted</keyword>
<evidence type="ECO:0000256" key="8">
    <source>
        <dbReference type="SAM" id="Coils"/>
    </source>
</evidence>
<dbReference type="AlphaFoldDB" id="A0A2U8DF68"/>
<accession>A0A2U8DF68</accession>
<dbReference type="PANTHER" id="PTHR30033">
    <property type="entry name" value="FLAGELLAR HOOK-ASSOCIATED PROTEIN 1"/>
    <property type="match status" value="1"/>
</dbReference>
<keyword evidence="11" id="KW-0966">Cell projection</keyword>
<dbReference type="Pfam" id="PF22638">
    <property type="entry name" value="FlgK_D1"/>
    <property type="match status" value="1"/>
</dbReference>
<feature type="domain" description="Flagellar hook-associated protein FlgK helical" evidence="10">
    <location>
        <begin position="90"/>
        <end position="322"/>
    </location>
</feature>
<dbReference type="GO" id="GO:0005576">
    <property type="term" value="C:extracellular region"/>
    <property type="evidence" value="ECO:0007669"/>
    <property type="project" value="UniProtKB-SubCell"/>
</dbReference>
<keyword evidence="11" id="KW-0969">Cilium</keyword>
<evidence type="ECO:0000259" key="9">
    <source>
        <dbReference type="Pfam" id="PF21158"/>
    </source>
</evidence>
<dbReference type="OrthoDB" id="9802553at2"/>
<keyword evidence="6 7" id="KW-0975">Bacterial flagellum</keyword>
<dbReference type="EMBL" id="CP029161">
    <property type="protein sequence ID" value="AWH90448.1"/>
    <property type="molecule type" value="Genomic_DNA"/>
</dbReference>
<name>A0A2U8DF68_9GAMM</name>
<dbReference type="PRINTS" id="PR01005">
    <property type="entry name" value="FLGHOOKAP1"/>
</dbReference>
<comment type="similarity">
    <text evidence="3 7">Belongs to the flagella basal body rod proteins family.</text>
</comment>
<evidence type="ECO:0000256" key="6">
    <source>
        <dbReference type="ARBA" id="ARBA00023143"/>
    </source>
</evidence>
<gene>
    <name evidence="7" type="primary">flgK</name>
    <name evidence="11" type="ORF">DD681_01310</name>
</gene>
<dbReference type="PANTHER" id="PTHR30033:SF2">
    <property type="entry name" value="FLAGELLAR HOOK PROTEIN"/>
    <property type="match status" value="1"/>
</dbReference>
<evidence type="ECO:0000259" key="10">
    <source>
        <dbReference type="Pfam" id="PF22638"/>
    </source>
</evidence>
<feature type="domain" description="Flagellar hook-associated protein 1 D2-like" evidence="9">
    <location>
        <begin position="334"/>
        <end position="413"/>
    </location>
</feature>
<reference evidence="11 12" key="1">
    <citation type="submission" date="2018-04" db="EMBL/GenBank/DDBJ databases">
        <title>Genome sequence of Buchnera aphidicola from Melaphis sacchari.</title>
        <authorList>
            <person name="Geib S.M."/>
            <person name="Palmer N.A."/>
            <person name="Sattler S.E."/>
            <person name="Sarath G."/>
        </authorList>
    </citation>
    <scope>NUCLEOTIDE SEQUENCE [LARGE SCALE GENOMIC DNA]</scope>
    <source>
        <strain evidence="11 12">LSU</strain>
    </source>
</reference>
<protein>
    <recommendedName>
        <fullName evidence="4 7">Flagellar hook-associated protein 1</fullName>
        <shortName evidence="7">HAP1</shortName>
    </recommendedName>
</protein>
<dbReference type="InterPro" id="IPR002371">
    <property type="entry name" value="FlgK"/>
</dbReference>
<dbReference type="GO" id="GO:0044780">
    <property type="term" value="P:bacterial-type flagellum assembly"/>
    <property type="evidence" value="ECO:0007669"/>
    <property type="project" value="InterPro"/>
</dbReference>
<evidence type="ECO:0000313" key="11">
    <source>
        <dbReference type="EMBL" id="AWH90448.1"/>
    </source>
</evidence>
<dbReference type="GO" id="GO:0005198">
    <property type="term" value="F:structural molecule activity"/>
    <property type="evidence" value="ECO:0007669"/>
    <property type="project" value="UniProtKB-UniRule"/>
</dbReference>